<gene>
    <name evidence="2" type="ORF">AW171_hschr42469</name>
</gene>
<dbReference type="AlphaFoldDB" id="A0A0X8HSE5"/>
<evidence type="ECO:0000256" key="1">
    <source>
        <dbReference type="SAM" id="Phobius"/>
    </source>
</evidence>
<name>A0A0X8HSE5_9SACH</name>
<keyword evidence="3" id="KW-1185">Reference proteome</keyword>
<accession>A0A0X8HSE5</accession>
<dbReference type="GeneID" id="28723822"/>
<dbReference type="EMBL" id="CP014244">
    <property type="protein sequence ID" value="AMD20574.1"/>
    <property type="molecule type" value="Genomic_DNA"/>
</dbReference>
<reference evidence="2 3" key="1">
    <citation type="submission" date="2016-01" db="EMBL/GenBank/DDBJ databases">
        <title>Genome sequence of the yeast Holleya sinecauda.</title>
        <authorList>
            <person name="Dietrich F.S."/>
        </authorList>
    </citation>
    <scope>NUCLEOTIDE SEQUENCE [LARGE SCALE GENOMIC DNA]</scope>
    <source>
        <strain evidence="2 3">ATCC 58844</strain>
    </source>
</reference>
<evidence type="ECO:0000313" key="2">
    <source>
        <dbReference type="EMBL" id="AMD20574.1"/>
    </source>
</evidence>
<dbReference type="RefSeq" id="XP_017987570.1">
    <property type="nucleotide sequence ID" value="XM_018131852.1"/>
</dbReference>
<sequence>MGSTTTIITTIVRAASKVDKHAATARVAHDVKQGMHDMKQGVHHGMHHGMHYDMHGKSSGIGNWLHGVDHTFRKILSTLLLLAFLAIVGTFLLSRMPSLKTNGNIPAGKGKYEKVTTTSSTTGRQAVADELRREDTTLRHADGVPVRVGDAIPVVKRSVRSQARDTH</sequence>
<protein>
    <submittedName>
        <fullName evidence="2">HDL170Cp</fullName>
    </submittedName>
</protein>
<evidence type="ECO:0000313" key="3">
    <source>
        <dbReference type="Proteomes" id="UP000243052"/>
    </source>
</evidence>
<keyword evidence="1" id="KW-0472">Membrane</keyword>
<dbReference type="Proteomes" id="UP000243052">
    <property type="component" value="Chromosome iv"/>
</dbReference>
<proteinExistence type="predicted"/>
<feature type="transmembrane region" description="Helical" evidence="1">
    <location>
        <begin position="75"/>
        <end position="93"/>
    </location>
</feature>
<keyword evidence="1" id="KW-0812">Transmembrane</keyword>
<organism evidence="2 3">
    <name type="scientific">Eremothecium sinecaudum</name>
    <dbReference type="NCBI Taxonomy" id="45286"/>
    <lineage>
        <taxon>Eukaryota</taxon>
        <taxon>Fungi</taxon>
        <taxon>Dikarya</taxon>
        <taxon>Ascomycota</taxon>
        <taxon>Saccharomycotina</taxon>
        <taxon>Saccharomycetes</taxon>
        <taxon>Saccharomycetales</taxon>
        <taxon>Saccharomycetaceae</taxon>
        <taxon>Eremothecium</taxon>
    </lineage>
</organism>
<keyword evidence="1" id="KW-1133">Transmembrane helix</keyword>